<evidence type="ECO:0000313" key="2">
    <source>
        <dbReference type="EMBL" id="PSB15135.1"/>
    </source>
</evidence>
<keyword evidence="3" id="KW-1185">Reference proteome</keyword>
<reference evidence="2 3" key="1">
    <citation type="submission" date="2018-02" db="EMBL/GenBank/DDBJ databases">
        <authorList>
            <person name="Cohen D.B."/>
            <person name="Kent A.D."/>
        </authorList>
    </citation>
    <scope>NUCLEOTIDE SEQUENCE [LARGE SCALE GENOMIC DNA]</scope>
    <source>
        <strain evidence="2 3">ULC007</strain>
    </source>
</reference>
<evidence type="ECO:0000259" key="1">
    <source>
        <dbReference type="Pfam" id="PF12167"/>
    </source>
</evidence>
<comment type="caution">
    <text evidence="2">The sequence shown here is derived from an EMBL/GenBank/DDBJ whole genome shotgun (WGS) entry which is preliminary data.</text>
</comment>
<accession>A0A2T1D3N6</accession>
<name>A0A2T1D3N6_9CYAN</name>
<dbReference type="Pfam" id="PF12167">
    <property type="entry name" value="Arm-DNA-bind_2"/>
    <property type="match status" value="1"/>
</dbReference>
<dbReference type="AlphaFoldDB" id="A0A2T1D3N6"/>
<dbReference type="RefSeq" id="WP_073075185.1">
    <property type="nucleotide sequence ID" value="NZ_MPPI01000065.1"/>
</dbReference>
<dbReference type="Proteomes" id="UP000238634">
    <property type="component" value="Unassembled WGS sequence"/>
</dbReference>
<dbReference type="OrthoDB" id="530235at2"/>
<dbReference type="InterPro" id="IPR022000">
    <property type="entry name" value="Min27-like_integrase_DNA_bind"/>
</dbReference>
<sequence length="157" mass="18054">MYSPKSPRKARTGSVQIRSSNNRLQLVFTFNGKRHFVSTGLGDTPFNRKQTQDRALEVERDIAYGEFDPDNLDKYKVLVALTTVEPTPTNTNDGLDLPEIWNRYREARSPKKSASTIRMYGWVTNHISRCPYKLLTEAQAILTGWLPMYLRIPQNGF</sequence>
<protein>
    <submittedName>
        <fullName evidence="2">DUF3596 domain-containing protein</fullName>
    </submittedName>
</protein>
<evidence type="ECO:0000313" key="3">
    <source>
        <dbReference type="Proteomes" id="UP000238634"/>
    </source>
</evidence>
<reference evidence="2 3" key="2">
    <citation type="submission" date="2018-03" db="EMBL/GenBank/DDBJ databases">
        <title>The ancient ancestry and fast evolution of plastids.</title>
        <authorList>
            <person name="Moore K.R."/>
            <person name="Magnabosco C."/>
            <person name="Momper L."/>
            <person name="Gold D.A."/>
            <person name="Bosak T."/>
            <person name="Fournier G.P."/>
        </authorList>
    </citation>
    <scope>NUCLEOTIDE SEQUENCE [LARGE SCALE GENOMIC DNA]</scope>
    <source>
        <strain evidence="2 3">ULC007</strain>
    </source>
</reference>
<gene>
    <name evidence="2" type="ORF">C7B65_25065</name>
</gene>
<proteinExistence type="predicted"/>
<organism evidence="2 3">
    <name type="scientific">Phormidesmis priestleyi ULC007</name>
    <dbReference type="NCBI Taxonomy" id="1920490"/>
    <lineage>
        <taxon>Bacteria</taxon>
        <taxon>Bacillati</taxon>
        <taxon>Cyanobacteriota</taxon>
        <taxon>Cyanophyceae</taxon>
        <taxon>Leptolyngbyales</taxon>
        <taxon>Leptolyngbyaceae</taxon>
        <taxon>Phormidesmis</taxon>
    </lineage>
</organism>
<feature type="domain" description="Min27-like integrase DNA-binding" evidence="1">
    <location>
        <begin position="13"/>
        <end position="68"/>
    </location>
</feature>
<dbReference type="EMBL" id="PVWG01000068">
    <property type="protein sequence ID" value="PSB15135.1"/>
    <property type="molecule type" value="Genomic_DNA"/>
</dbReference>